<dbReference type="EMBL" id="JBHRVV010000001">
    <property type="protein sequence ID" value="MFC3459776.1"/>
    <property type="molecule type" value="Genomic_DNA"/>
</dbReference>
<organism evidence="2 3">
    <name type="scientific">Massilia haematophila</name>
    <dbReference type="NCBI Taxonomy" id="457923"/>
    <lineage>
        <taxon>Bacteria</taxon>
        <taxon>Pseudomonadati</taxon>
        <taxon>Pseudomonadota</taxon>
        <taxon>Betaproteobacteria</taxon>
        <taxon>Burkholderiales</taxon>
        <taxon>Oxalobacteraceae</taxon>
        <taxon>Telluria group</taxon>
        <taxon>Massilia</taxon>
    </lineage>
</organism>
<reference evidence="3" key="1">
    <citation type="journal article" date="2019" name="Int. J. Syst. Evol. Microbiol.">
        <title>The Global Catalogue of Microorganisms (GCM) 10K type strain sequencing project: providing services to taxonomists for standard genome sequencing and annotation.</title>
        <authorList>
            <consortium name="The Broad Institute Genomics Platform"/>
            <consortium name="The Broad Institute Genome Sequencing Center for Infectious Disease"/>
            <person name="Wu L."/>
            <person name="Ma J."/>
        </authorList>
    </citation>
    <scope>NUCLEOTIDE SEQUENCE [LARGE SCALE GENOMIC DNA]</scope>
    <source>
        <strain evidence="3">CCM 7480</strain>
    </source>
</reference>
<sequence length="201" mass="21447">MLRTTGKRLPLALLIVSIHLLVAVLMARRAAFDPTPAGSASAAAPTMLVLLTQPRAAPPPPRPAVADAAQRTRKPIRQREAGRLPRGRAVAVAVPVREAEGPAEAAPDQAAQADEAAVPHSPLFDRDAALRMAREVASQPDAFARQHPARLRSRELTPTEKLGREIDRSTRSDCRTAYAGAGPLAIIMLAKDAISDKGCKW</sequence>
<comment type="caution">
    <text evidence="2">The sequence shown here is derived from an EMBL/GenBank/DDBJ whole genome shotgun (WGS) entry which is preliminary data.</text>
</comment>
<dbReference type="Proteomes" id="UP001595665">
    <property type="component" value="Unassembled WGS sequence"/>
</dbReference>
<dbReference type="RefSeq" id="WP_312551219.1">
    <property type="nucleotide sequence ID" value="NZ_JBHRVV010000001.1"/>
</dbReference>
<protein>
    <submittedName>
        <fullName evidence="2">Uncharacterized protein</fullName>
    </submittedName>
</protein>
<proteinExistence type="predicted"/>
<name>A0ABV7PKM4_9BURK</name>
<accession>A0ABV7PKM4</accession>
<feature type="region of interest" description="Disordered" evidence="1">
    <location>
        <begin position="53"/>
        <end position="85"/>
    </location>
</feature>
<keyword evidence="3" id="KW-1185">Reference proteome</keyword>
<evidence type="ECO:0000313" key="3">
    <source>
        <dbReference type="Proteomes" id="UP001595665"/>
    </source>
</evidence>
<evidence type="ECO:0000256" key="1">
    <source>
        <dbReference type="SAM" id="MobiDB-lite"/>
    </source>
</evidence>
<evidence type="ECO:0000313" key="2">
    <source>
        <dbReference type="EMBL" id="MFC3459776.1"/>
    </source>
</evidence>
<gene>
    <name evidence="2" type="ORF">ACFOPH_16195</name>
</gene>